<dbReference type="EMBL" id="CP002339">
    <property type="protein sequence ID" value="AEF04415.1"/>
    <property type="molecule type" value="Genomic_DNA"/>
</dbReference>
<reference evidence="2 3" key="1">
    <citation type="journal article" date="2011" name="J. Bacteriol.">
        <title>Complete genome sequence of the polycyclic aromatic hydrocarbon-degrading bacterium Alteromonas sp. strain SN2.</title>
        <authorList>
            <person name="Jin H.M."/>
            <person name="Jeong H."/>
            <person name="Moon E.J."/>
            <person name="Math R.K."/>
            <person name="Lee K."/>
            <person name="Kim H.J."/>
            <person name="Jeon C.O."/>
            <person name="Oh T.K."/>
            <person name="Kim J.F."/>
        </authorList>
    </citation>
    <scope>NUCLEOTIDE SEQUENCE [LARGE SCALE GENOMIC DNA]</scope>
    <source>
        <strain evidence="3">JCM 17741 / KACC 18427 / KCTC 11700BP / SN2</strain>
    </source>
</reference>
<keyword evidence="1" id="KW-1133">Transmembrane helix</keyword>
<keyword evidence="1" id="KW-0812">Transmembrane</keyword>
<proteinExistence type="predicted"/>
<feature type="transmembrane region" description="Helical" evidence="1">
    <location>
        <begin position="118"/>
        <end position="138"/>
    </location>
</feature>
<evidence type="ECO:0000256" key="1">
    <source>
        <dbReference type="SAM" id="Phobius"/>
    </source>
</evidence>
<keyword evidence="3" id="KW-1185">Reference proteome</keyword>
<evidence type="ECO:0000313" key="3">
    <source>
        <dbReference type="Proteomes" id="UP000000683"/>
    </source>
</evidence>
<dbReference type="Proteomes" id="UP000000683">
    <property type="component" value="Chromosome"/>
</dbReference>
<dbReference type="HOGENOM" id="CLU_896597_0_0_6"/>
<feature type="transmembrane region" description="Helical" evidence="1">
    <location>
        <begin position="144"/>
        <end position="162"/>
    </location>
</feature>
<evidence type="ECO:0000313" key="2">
    <source>
        <dbReference type="EMBL" id="AEF04415.1"/>
    </source>
</evidence>
<dbReference type="eggNOG" id="ENOG50349VU">
    <property type="taxonomic scope" value="Bacteria"/>
</dbReference>
<organism evidence="2 3">
    <name type="scientific">Alteromonas naphthalenivorans</name>
    <dbReference type="NCBI Taxonomy" id="715451"/>
    <lineage>
        <taxon>Bacteria</taxon>
        <taxon>Pseudomonadati</taxon>
        <taxon>Pseudomonadota</taxon>
        <taxon>Gammaproteobacteria</taxon>
        <taxon>Alteromonadales</taxon>
        <taxon>Alteromonadaceae</taxon>
        <taxon>Alteromonas/Salinimonas group</taxon>
        <taxon>Alteromonas</taxon>
    </lineage>
</organism>
<name>F5Z4S8_ALTNA</name>
<sequence>MLMIIWWLMRDLYKRLGVSESASTNEISTAIRLCNDSALRIDASEVLLNENRKRSYDKIHRTLEDIGSLRAEFCLNNSEHWKDNIATDYSKESPHKAPSNQPTPAHEKKYSDNFLVNFLMKLFMWCVDLVIQLLKGVLAGLLEFALRLLPLALIVVIAWFFIDANETKKVEKQPEVVFEQPELTSPSNGSVRKWTSASSLAPLSIDTSPGSDYLVKLVNANTGQDVLDVYVKGGRNIELKVPLGSYHIKYASGEKWYGYEHLFGPNTGYSKADSLFRFEDTGYQVTGYTLTLYRVTNGNLRTKNINKSQF</sequence>
<keyword evidence="1" id="KW-0472">Membrane</keyword>
<accession>F5Z4S8</accession>
<dbReference type="KEGG" id="alt:ambt_14505"/>
<gene>
    <name evidence="2" type="ordered locus">ambt_14505</name>
</gene>
<protein>
    <submittedName>
        <fullName evidence="2">Uncharacterized protein</fullName>
    </submittedName>
</protein>
<dbReference type="AlphaFoldDB" id="F5Z4S8"/>